<dbReference type="Gene3D" id="1.50.10.10">
    <property type="match status" value="1"/>
</dbReference>
<gene>
    <name evidence="3" type="ORF">LTR77_007761</name>
</gene>
<sequence>MKSVRPRRGITSLHQHQVKDRRLGEDLCAGSNALLSEVTTRGTLHGSVDTRLSPIYDENVHARIWRTALTGPPTLFDDDGWPQYTQGAHNNTPPSDTEPGVYVSTAADGWTAGFFPDSLWQLYHRRRDLQSELAFKSEPTLEDWLATAQDWTDPLIANRNLTNTHDIGFLAKPFQSALRFNRETRWLPVLGQMSYNLASRFVPTAGVIRSWDTDNSSYSSRGSHEDSVLVIIDNMMNLALLMQSAVEYTHNDRLREIAASHANRTRDNHFRPDGSSYHVCDYSGSTGDVYLCRTAQGLSDNSTWARGQAWAIYGFAEIYSLTKDPSYLETAMRAANYFIEHLPQDGLPFWDFDAPYIPNVAPRDSSAATIAASGLMLLQQQIDSCGRAAGAQNYTDAATRLLRSATELALAGEIGFEDIDQAKPGASLGAVTEIDTPANTTVSSGFESILMHGTANNNPNAGDGRSYDTGLVYGDYYLIEASNRLLEIARDRKYEK</sequence>
<protein>
    <submittedName>
        <fullName evidence="3">Uncharacterized protein</fullName>
    </submittedName>
</protein>
<proteinExistence type="inferred from homology"/>
<dbReference type="AlphaFoldDB" id="A0AAV9P5Z7"/>
<dbReference type="SUPFAM" id="SSF48208">
    <property type="entry name" value="Six-hairpin glycosidases"/>
    <property type="match status" value="1"/>
</dbReference>
<evidence type="ECO:0000256" key="2">
    <source>
        <dbReference type="ARBA" id="ARBA00038358"/>
    </source>
</evidence>
<keyword evidence="1" id="KW-0378">Hydrolase</keyword>
<dbReference type="InterPro" id="IPR008928">
    <property type="entry name" value="6-hairpin_glycosidase_sf"/>
</dbReference>
<accession>A0AAV9P5Z7</accession>
<dbReference type="RefSeq" id="XP_064656840.1">
    <property type="nucleotide sequence ID" value="XM_064804998.1"/>
</dbReference>
<dbReference type="GO" id="GO:0000272">
    <property type="term" value="P:polysaccharide catabolic process"/>
    <property type="evidence" value="ECO:0007669"/>
    <property type="project" value="TreeGrafter"/>
</dbReference>
<dbReference type="PANTHER" id="PTHR36845:SF1">
    <property type="entry name" value="HYDROLASE, PUTATIVE (AFU_ORTHOLOGUE AFUA_7G05090)-RELATED"/>
    <property type="match status" value="1"/>
</dbReference>
<reference evidence="3 4" key="1">
    <citation type="submission" date="2023-08" db="EMBL/GenBank/DDBJ databases">
        <title>Black Yeasts Isolated from many extreme environments.</title>
        <authorList>
            <person name="Coleine C."/>
            <person name="Stajich J.E."/>
            <person name="Selbmann L."/>
        </authorList>
    </citation>
    <scope>NUCLEOTIDE SEQUENCE [LARGE SCALE GENOMIC DNA]</scope>
    <source>
        <strain evidence="3 4">CCFEE 5935</strain>
    </source>
</reference>
<keyword evidence="4" id="KW-1185">Reference proteome</keyword>
<dbReference type="EMBL" id="JAVRRT010000012">
    <property type="protein sequence ID" value="KAK5167032.1"/>
    <property type="molecule type" value="Genomic_DNA"/>
</dbReference>
<dbReference type="GeneID" id="89929097"/>
<dbReference type="GO" id="GO:0052757">
    <property type="term" value="F:chondroitin hydrolase activity"/>
    <property type="evidence" value="ECO:0007669"/>
    <property type="project" value="TreeGrafter"/>
</dbReference>
<comment type="similarity">
    <text evidence="2">Belongs to the glycosyl hydrolase 88 family.</text>
</comment>
<evidence type="ECO:0000313" key="4">
    <source>
        <dbReference type="Proteomes" id="UP001337655"/>
    </source>
</evidence>
<dbReference type="InterPro" id="IPR012341">
    <property type="entry name" value="6hp_glycosidase-like_sf"/>
</dbReference>
<evidence type="ECO:0000256" key="1">
    <source>
        <dbReference type="ARBA" id="ARBA00022801"/>
    </source>
</evidence>
<dbReference type="PANTHER" id="PTHR36845">
    <property type="entry name" value="HYDROLASE, PUTATIVE (AFU_ORTHOLOGUE AFUA_7G05090)-RELATED"/>
    <property type="match status" value="1"/>
</dbReference>
<comment type="caution">
    <text evidence="3">The sequence shown here is derived from an EMBL/GenBank/DDBJ whole genome shotgun (WGS) entry which is preliminary data.</text>
</comment>
<dbReference type="InterPro" id="IPR052369">
    <property type="entry name" value="UG_Glycosaminoglycan_Hydrolase"/>
</dbReference>
<organism evidence="3 4">
    <name type="scientific">Saxophila tyrrhenica</name>
    <dbReference type="NCBI Taxonomy" id="1690608"/>
    <lineage>
        <taxon>Eukaryota</taxon>
        <taxon>Fungi</taxon>
        <taxon>Dikarya</taxon>
        <taxon>Ascomycota</taxon>
        <taxon>Pezizomycotina</taxon>
        <taxon>Dothideomycetes</taxon>
        <taxon>Dothideomycetidae</taxon>
        <taxon>Mycosphaerellales</taxon>
        <taxon>Extremaceae</taxon>
        <taxon>Saxophila</taxon>
    </lineage>
</organism>
<name>A0AAV9P5Z7_9PEZI</name>
<dbReference type="Proteomes" id="UP001337655">
    <property type="component" value="Unassembled WGS sequence"/>
</dbReference>
<evidence type="ECO:0000313" key="3">
    <source>
        <dbReference type="EMBL" id="KAK5167032.1"/>
    </source>
</evidence>